<dbReference type="GO" id="GO:0042597">
    <property type="term" value="C:periplasmic space"/>
    <property type="evidence" value="ECO:0007669"/>
    <property type="project" value="InterPro"/>
</dbReference>
<dbReference type="InParanoid" id="A0A286U5W1"/>
<evidence type="ECO:0000256" key="1">
    <source>
        <dbReference type="ARBA" id="ARBA00022729"/>
    </source>
</evidence>
<keyword evidence="1 4" id="KW-0732">Signal</keyword>
<proteinExistence type="predicted"/>
<reference evidence="6 7" key="1">
    <citation type="journal article" date="2017" name="Mol. Ecol.">
        <title>Comparative and population genomic landscape of Phellinus noxius: A hypervariable fungus causing root rot in trees.</title>
        <authorList>
            <person name="Chung C.L."/>
            <person name="Lee T.J."/>
            <person name="Akiba M."/>
            <person name="Lee H.H."/>
            <person name="Kuo T.H."/>
            <person name="Liu D."/>
            <person name="Ke H.M."/>
            <person name="Yokoi T."/>
            <person name="Roa M.B."/>
            <person name="Lu M.J."/>
            <person name="Chang Y.Y."/>
            <person name="Ann P.J."/>
            <person name="Tsai J.N."/>
            <person name="Chen C.Y."/>
            <person name="Tzean S.S."/>
            <person name="Ota Y."/>
            <person name="Hattori T."/>
            <person name="Sahashi N."/>
            <person name="Liou R.F."/>
            <person name="Kikuchi T."/>
            <person name="Tsai I.J."/>
        </authorList>
    </citation>
    <scope>NUCLEOTIDE SEQUENCE [LARGE SCALE GENOMIC DNA]</scope>
    <source>
        <strain evidence="6 7">FFPRI411160</strain>
    </source>
</reference>
<name>A0A286U5W1_9AGAM</name>
<evidence type="ECO:0000256" key="2">
    <source>
        <dbReference type="ARBA" id="ARBA00023239"/>
    </source>
</evidence>
<feature type="compositionally biased region" description="Low complexity" evidence="3">
    <location>
        <begin position="103"/>
        <end position="115"/>
    </location>
</feature>
<dbReference type="GO" id="GO:0016829">
    <property type="term" value="F:lyase activity"/>
    <property type="evidence" value="ECO:0007669"/>
    <property type="project" value="UniProtKB-KW"/>
</dbReference>
<evidence type="ECO:0000259" key="5">
    <source>
        <dbReference type="Pfam" id="PF05426"/>
    </source>
</evidence>
<dbReference type="InterPro" id="IPR008397">
    <property type="entry name" value="Alginate_lyase_dom"/>
</dbReference>
<organism evidence="6 7">
    <name type="scientific">Pyrrhoderma noxium</name>
    <dbReference type="NCBI Taxonomy" id="2282107"/>
    <lineage>
        <taxon>Eukaryota</taxon>
        <taxon>Fungi</taxon>
        <taxon>Dikarya</taxon>
        <taxon>Basidiomycota</taxon>
        <taxon>Agaricomycotina</taxon>
        <taxon>Agaricomycetes</taxon>
        <taxon>Hymenochaetales</taxon>
        <taxon>Hymenochaetaceae</taxon>
        <taxon>Pyrrhoderma</taxon>
    </lineage>
</organism>
<keyword evidence="7" id="KW-1185">Reference proteome</keyword>
<feature type="region of interest" description="Disordered" evidence="3">
    <location>
        <begin position="173"/>
        <end position="245"/>
    </location>
</feature>
<feature type="signal peptide" evidence="4">
    <location>
        <begin position="1"/>
        <end position="19"/>
    </location>
</feature>
<dbReference type="EMBL" id="NBII01000011">
    <property type="protein sequence ID" value="PAV14966.1"/>
    <property type="molecule type" value="Genomic_DNA"/>
</dbReference>
<dbReference type="Pfam" id="PF05426">
    <property type="entry name" value="Alginate_lyase"/>
    <property type="match status" value="1"/>
</dbReference>
<dbReference type="Proteomes" id="UP000217199">
    <property type="component" value="Unassembled WGS sequence"/>
</dbReference>
<evidence type="ECO:0000313" key="6">
    <source>
        <dbReference type="EMBL" id="PAV14966.1"/>
    </source>
</evidence>
<dbReference type="Gene3D" id="1.50.10.100">
    <property type="entry name" value="Chondroitin AC/alginate lyase"/>
    <property type="match status" value="2"/>
</dbReference>
<dbReference type="AlphaFoldDB" id="A0A286U5W1"/>
<dbReference type="InterPro" id="IPR008929">
    <property type="entry name" value="Chondroitin_lyas"/>
</dbReference>
<feature type="region of interest" description="Disordered" evidence="3">
    <location>
        <begin position="97"/>
        <end position="160"/>
    </location>
</feature>
<dbReference type="OrthoDB" id="63533at2759"/>
<comment type="caution">
    <text evidence="6">The sequence shown here is derived from an EMBL/GenBank/DDBJ whole genome shotgun (WGS) entry which is preliminary data.</text>
</comment>
<gene>
    <name evidence="6" type="ORF">PNOK_0951900</name>
</gene>
<feature type="compositionally biased region" description="Polar residues" evidence="3">
    <location>
        <begin position="222"/>
        <end position="245"/>
    </location>
</feature>
<feature type="compositionally biased region" description="Acidic residues" evidence="3">
    <location>
        <begin position="122"/>
        <end position="135"/>
    </location>
</feature>
<accession>A0A286U5W1</accession>
<evidence type="ECO:0000313" key="7">
    <source>
        <dbReference type="Proteomes" id="UP000217199"/>
    </source>
</evidence>
<evidence type="ECO:0000256" key="4">
    <source>
        <dbReference type="SAM" id="SignalP"/>
    </source>
</evidence>
<feature type="compositionally biased region" description="Polar residues" evidence="3">
    <location>
        <begin position="196"/>
        <end position="205"/>
    </location>
</feature>
<feature type="chain" id="PRO_5013803494" evidence="4">
    <location>
        <begin position="20"/>
        <end position="632"/>
    </location>
</feature>
<keyword evidence="2 6" id="KW-0456">Lyase</keyword>
<dbReference type="STRING" id="2282107.A0A286U5W1"/>
<protein>
    <submittedName>
        <fullName evidence="6">Chondroitin AC alginate lyase</fullName>
    </submittedName>
</protein>
<sequence>MRSLTILVFLAIHLRGTIADGNDWINPEFALKKTGAPDAQKRIISFAGSTAKDGPWTVYGDAKVLPPDGQKTDYYSWAPYHWPECNFCQSGRTHLTTGGSRANGTNTTDSTSDGDLGPYEDGGGDETDDDNDEESTTNSNEDGIIDDGPPTVTTKLPISHRRMVRRIKEFSHSSFVHRRQQGVLPSDPFLPGNPLVDSSSTTTDKIASGTAGAAENARKTKTSQGKEPTKTNAGGSDCTPSPTKSLPPSYTWTSCKYVVRDGKLNPDVRELPGVNNIVDVTQSVLYNALAPVLSGPQSGSQTAISFIDKFFLDPSTGMQPRVRYGQMIRGPDQKDGQYIGVIDLRGIVKLVNAVQVMRASKAPAWTSDYDSRMKNWAKQYVQWLHTDPLGQKALSAPNNHGSFATNQLASVNILVDDTSAAAAALKSYFSNQFQDQIAASGEQPFEAVRTRPFHYRCFNLEAMITNAKLGDQLGLDFWSAKSKYGATIQNALDFVMTKGPGKEDITDIFPHIAAIAIAYGDPTGRYTAYLKKNDKRYQEAPYYYYNQAGALTKAPTSKNKMAEDPLDGLAHLAETDVPTPTSVPQATPTIPWECPTAFATATEVQLDDGVFVTCDELKHFYGYAMDTVNGSS</sequence>
<dbReference type="SUPFAM" id="SSF48230">
    <property type="entry name" value="Chondroitin AC/alginate lyase"/>
    <property type="match status" value="1"/>
</dbReference>
<feature type="domain" description="Alginate lyase" evidence="5">
    <location>
        <begin position="231"/>
        <end position="497"/>
    </location>
</feature>
<evidence type="ECO:0000256" key="3">
    <source>
        <dbReference type="SAM" id="MobiDB-lite"/>
    </source>
</evidence>